<evidence type="ECO:0000313" key="2">
    <source>
        <dbReference type="EMBL" id="PRR83725.1"/>
    </source>
</evidence>
<name>A0A2T0BIK7_9CLOT</name>
<feature type="transmembrane region" description="Helical" evidence="1">
    <location>
        <begin position="114"/>
        <end position="136"/>
    </location>
</feature>
<keyword evidence="1" id="KW-0812">Transmembrane</keyword>
<feature type="transmembrane region" description="Helical" evidence="1">
    <location>
        <begin position="86"/>
        <end position="108"/>
    </location>
</feature>
<feature type="transmembrane region" description="Helical" evidence="1">
    <location>
        <begin position="148"/>
        <end position="168"/>
    </location>
</feature>
<gene>
    <name evidence="2" type="ORF">CLVI_06720</name>
</gene>
<evidence type="ECO:0000256" key="1">
    <source>
        <dbReference type="SAM" id="Phobius"/>
    </source>
</evidence>
<evidence type="ECO:0000313" key="3">
    <source>
        <dbReference type="Proteomes" id="UP000239471"/>
    </source>
</evidence>
<proteinExistence type="predicted"/>
<sequence>MFVIIYIFAALILTSFVPYLTGIGYNALERGILLSTYAVVGIFLQIIFGFLSDKYHTIKRFTIIALIMLSVSGFLMFIFGTKLFIYHLITVAIAVVTLTVQFFLFAIATTPMQIVFISGLQFIHGPFINMAAKGLIYKYSDDKLKSTGQLVAVSIYAGVAGLMVPVIAGAVTESFNVNTTLYGITFIGIIGVVLSCGLSKKGNTVNSTKLSYIKRNKEEDIPLIM</sequence>
<feature type="transmembrane region" description="Helical" evidence="1">
    <location>
        <begin position="6"/>
        <end position="25"/>
    </location>
</feature>
<dbReference type="RefSeq" id="WP_106058706.1">
    <property type="nucleotide sequence ID" value="NZ_PVXQ01000005.1"/>
</dbReference>
<accession>A0A2T0BIK7</accession>
<keyword evidence="1" id="KW-0472">Membrane</keyword>
<dbReference type="Gene3D" id="1.20.1250.20">
    <property type="entry name" value="MFS general substrate transporter like domains"/>
    <property type="match status" value="1"/>
</dbReference>
<dbReference type="SUPFAM" id="SSF103473">
    <property type="entry name" value="MFS general substrate transporter"/>
    <property type="match status" value="1"/>
</dbReference>
<feature type="transmembrane region" description="Helical" evidence="1">
    <location>
        <begin position="32"/>
        <end position="52"/>
    </location>
</feature>
<feature type="transmembrane region" description="Helical" evidence="1">
    <location>
        <begin position="180"/>
        <end position="199"/>
    </location>
</feature>
<keyword evidence="1" id="KW-1133">Transmembrane helix</keyword>
<feature type="transmembrane region" description="Helical" evidence="1">
    <location>
        <begin position="58"/>
        <end position="79"/>
    </location>
</feature>
<comment type="caution">
    <text evidence="2">The sequence shown here is derived from an EMBL/GenBank/DDBJ whole genome shotgun (WGS) entry which is preliminary data.</text>
</comment>
<keyword evidence="3" id="KW-1185">Reference proteome</keyword>
<reference evidence="2 3" key="1">
    <citation type="submission" date="2018-03" db="EMBL/GenBank/DDBJ databases">
        <title>Genome sequence of Clostridium vincentii DSM 10228.</title>
        <authorList>
            <person name="Poehlein A."/>
            <person name="Daniel R."/>
        </authorList>
    </citation>
    <scope>NUCLEOTIDE SEQUENCE [LARGE SCALE GENOMIC DNA]</scope>
    <source>
        <strain evidence="2 3">DSM 10228</strain>
    </source>
</reference>
<protein>
    <submittedName>
        <fullName evidence="2">Galactoside permease</fullName>
    </submittedName>
</protein>
<dbReference type="OrthoDB" id="1650886at2"/>
<organism evidence="2 3">
    <name type="scientific">Clostridium vincentii</name>
    <dbReference type="NCBI Taxonomy" id="52704"/>
    <lineage>
        <taxon>Bacteria</taxon>
        <taxon>Bacillati</taxon>
        <taxon>Bacillota</taxon>
        <taxon>Clostridia</taxon>
        <taxon>Eubacteriales</taxon>
        <taxon>Clostridiaceae</taxon>
        <taxon>Clostridium</taxon>
    </lineage>
</organism>
<dbReference type="EMBL" id="PVXQ01000005">
    <property type="protein sequence ID" value="PRR83725.1"/>
    <property type="molecule type" value="Genomic_DNA"/>
</dbReference>
<dbReference type="InterPro" id="IPR036259">
    <property type="entry name" value="MFS_trans_sf"/>
</dbReference>
<dbReference type="AlphaFoldDB" id="A0A2T0BIK7"/>
<dbReference type="Proteomes" id="UP000239471">
    <property type="component" value="Unassembled WGS sequence"/>
</dbReference>